<name>A0A1R2CB40_9CILI</name>
<dbReference type="InterPro" id="IPR050209">
    <property type="entry name" value="Rab_GTPases_membrane_traffic"/>
</dbReference>
<keyword evidence="2" id="KW-0547">Nucleotide-binding</keyword>
<evidence type="ECO:0000256" key="1">
    <source>
        <dbReference type="ARBA" id="ARBA00006270"/>
    </source>
</evidence>
<dbReference type="InterPro" id="IPR027417">
    <property type="entry name" value="P-loop_NTPase"/>
</dbReference>
<dbReference type="SMART" id="SM00176">
    <property type="entry name" value="RAN"/>
    <property type="match status" value="1"/>
</dbReference>
<dbReference type="PROSITE" id="PS51419">
    <property type="entry name" value="RAB"/>
    <property type="match status" value="1"/>
</dbReference>
<dbReference type="PROSITE" id="PS51421">
    <property type="entry name" value="RAS"/>
    <property type="match status" value="1"/>
</dbReference>
<evidence type="ECO:0000313" key="5">
    <source>
        <dbReference type="EMBL" id="OMJ86213.1"/>
    </source>
</evidence>
<dbReference type="InterPro" id="IPR005225">
    <property type="entry name" value="Small_GTP-bd"/>
</dbReference>
<protein>
    <submittedName>
        <fullName evidence="5">Uncharacterized protein</fullName>
    </submittedName>
</protein>
<dbReference type="OrthoDB" id="9989112at2759"/>
<evidence type="ECO:0000313" key="6">
    <source>
        <dbReference type="Proteomes" id="UP000187209"/>
    </source>
</evidence>
<dbReference type="PROSITE" id="PS51420">
    <property type="entry name" value="RHO"/>
    <property type="match status" value="1"/>
</dbReference>
<organism evidence="5 6">
    <name type="scientific">Stentor coeruleus</name>
    <dbReference type="NCBI Taxonomy" id="5963"/>
    <lineage>
        <taxon>Eukaryota</taxon>
        <taxon>Sar</taxon>
        <taxon>Alveolata</taxon>
        <taxon>Ciliophora</taxon>
        <taxon>Postciliodesmatophora</taxon>
        <taxon>Heterotrichea</taxon>
        <taxon>Heterotrichida</taxon>
        <taxon>Stentoridae</taxon>
        <taxon>Stentor</taxon>
    </lineage>
</organism>
<dbReference type="CDD" id="cd00154">
    <property type="entry name" value="Rab"/>
    <property type="match status" value="1"/>
</dbReference>
<dbReference type="SMART" id="SM00175">
    <property type="entry name" value="RAB"/>
    <property type="match status" value="1"/>
</dbReference>
<sequence>MEETLYRVIIVGDTCVGKSCLLLKFTENSFKESHDVTLGVEFGTRSISIEGKPIKLQIWDTSGQESFRSITRSFYRRADAVILVFDLTARHTFEHCTHWLEEIKQNSSNDVAIFLAGNQADLIETKLETPEVENSEVQDLVTKSQLCGFLETSAKTGLNVDQLFFNTAKELMSRSNDKKSTAFTGEKLEIQLPTSNKKRSKCC</sequence>
<dbReference type="SUPFAM" id="SSF52540">
    <property type="entry name" value="P-loop containing nucleoside triphosphate hydrolases"/>
    <property type="match status" value="1"/>
</dbReference>
<reference evidence="5 6" key="1">
    <citation type="submission" date="2016-11" db="EMBL/GenBank/DDBJ databases">
        <title>The macronuclear genome of Stentor coeruleus: a giant cell with tiny introns.</title>
        <authorList>
            <person name="Slabodnick M."/>
            <person name="Ruby J.G."/>
            <person name="Reiff S.B."/>
            <person name="Swart E.C."/>
            <person name="Gosai S."/>
            <person name="Prabakaran S."/>
            <person name="Witkowska E."/>
            <person name="Larue G.E."/>
            <person name="Fisher S."/>
            <person name="Freeman R.M."/>
            <person name="Gunawardena J."/>
            <person name="Chu W."/>
            <person name="Stover N.A."/>
            <person name="Gregory B.D."/>
            <person name="Nowacki M."/>
            <person name="Derisi J."/>
            <person name="Roy S.W."/>
            <person name="Marshall W.F."/>
            <person name="Sood P."/>
        </authorList>
    </citation>
    <scope>NUCLEOTIDE SEQUENCE [LARGE SCALE GENOMIC DNA]</scope>
    <source>
        <strain evidence="5">WM001</strain>
    </source>
</reference>
<dbReference type="Proteomes" id="UP000187209">
    <property type="component" value="Unassembled WGS sequence"/>
</dbReference>
<dbReference type="SMART" id="SM00174">
    <property type="entry name" value="RHO"/>
    <property type="match status" value="1"/>
</dbReference>
<dbReference type="PROSITE" id="PS51417">
    <property type="entry name" value="ARF"/>
    <property type="match status" value="1"/>
</dbReference>
<dbReference type="GO" id="GO:0003924">
    <property type="term" value="F:GTPase activity"/>
    <property type="evidence" value="ECO:0007669"/>
    <property type="project" value="InterPro"/>
</dbReference>
<evidence type="ECO:0000256" key="2">
    <source>
        <dbReference type="ARBA" id="ARBA00022741"/>
    </source>
</evidence>
<dbReference type="NCBIfam" id="TIGR00231">
    <property type="entry name" value="small_GTP"/>
    <property type="match status" value="1"/>
</dbReference>
<proteinExistence type="inferred from homology"/>
<dbReference type="FunFam" id="3.40.50.300:FF:001129">
    <property type="entry name" value="ras-related protein Rab-44 isoform X2"/>
    <property type="match status" value="1"/>
</dbReference>
<dbReference type="PANTHER" id="PTHR47979">
    <property type="entry name" value="DRAB11-RELATED"/>
    <property type="match status" value="1"/>
</dbReference>
<gene>
    <name evidence="5" type="ORF">SteCoe_12353</name>
</gene>
<dbReference type="Pfam" id="PF00071">
    <property type="entry name" value="Ras"/>
    <property type="match status" value="1"/>
</dbReference>
<dbReference type="SMART" id="SM00173">
    <property type="entry name" value="RAS"/>
    <property type="match status" value="1"/>
</dbReference>
<dbReference type="AlphaFoldDB" id="A0A1R2CB40"/>
<evidence type="ECO:0000256" key="4">
    <source>
        <dbReference type="ARBA" id="ARBA00023288"/>
    </source>
</evidence>
<dbReference type="GO" id="GO:0005525">
    <property type="term" value="F:GTP binding"/>
    <property type="evidence" value="ECO:0007669"/>
    <property type="project" value="UniProtKB-KW"/>
</dbReference>
<evidence type="ECO:0000256" key="3">
    <source>
        <dbReference type="ARBA" id="ARBA00023134"/>
    </source>
</evidence>
<dbReference type="Gene3D" id="3.40.50.300">
    <property type="entry name" value="P-loop containing nucleotide triphosphate hydrolases"/>
    <property type="match status" value="1"/>
</dbReference>
<accession>A0A1R2CB40</accession>
<dbReference type="PRINTS" id="PR00449">
    <property type="entry name" value="RASTRNSFRMNG"/>
</dbReference>
<dbReference type="EMBL" id="MPUH01000213">
    <property type="protein sequence ID" value="OMJ86213.1"/>
    <property type="molecule type" value="Genomic_DNA"/>
</dbReference>
<comment type="similarity">
    <text evidence="1">Belongs to the small GTPase superfamily. Rab family.</text>
</comment>
<keyword evidence="6" id="KW-1185">Reference proteome</keyword>
<keyword evidence="4" id="KW-0449">Lipoprotein</keyword>
<comment type="caution">
    <text evidence="5">The sequence shown here is derived from an EMBL/GenBank/DDBJ whole genome shotgun (WGS) entry which is preliminary data.</text>
</comment>
<dbReference type="InterPro" id="IPR001806">
    <property type="entry name" value="Small_GTPase"/>
</dbReference>
<keyword evidence="3" id="KW-0342">GTP-binding</keyword>